<dbReference type="PANTHER" id="PTHR12147">
    <property type="entry name" value="METALLOPEPTIDASE M28 FAMILY MEMBER"/>
    <property type="match status" value="1"/>
</dbReference>
<dbReference type="GO" id="GO:0046872">
    <property type="term" value="F:metal ion binding"/>
    <property type="evidence" value="ECO:0007669"/>
    <property type="project" value="UniProtKB-KW"/>
</dbReference>
<organism evidence="11 12">
    <name type="scientific">Rhizoctonia solani</name>
    <dbReference type="NCBI Taxonomy" id="456999"/>
    <lineage>
        <taxon>Eukaryota</taxon>
        <taxon>Fungi</taxon>
        <taxon>Dikarya</taxon>
        <taxon>Basidiomycota</taxon>
        <taxon>Agaricomycotina</taxon>
        <taxon>Agaricomycetes</taxon>
        <taxon>Cantharellales</taxon>
        <taxon>Ceratobasidiaceae</taxon>
        <taxon>Rhizoctonia</taxon>
    </lineage>
</organism>
<evidence type="ECO:0000256" key="6">
    <source>
        <dbReference type="ARBA" id="ARBA00022824"/>
    </source>
</evidence>
<dbReference type="Proteomes" id="UP000650533">
    <property type="component" value="Chromosome 16"/>
</dbReference>
<dbReference type="KEGG" id="rsx:RhiXN_02403"/>
<dbReference type="GO" id="GO:0005783">
    <property type="term" value="C:endoplasmic reticulum"/>
    <property type="evidence" value="ECO:0007669"/>
    <property type="project" value="UniProtKB-SubCell"/>
</dbReference>
<feature type="domain" description="Peptidase M28" evidence="10">
    <location>
        <begin position="211"/>
        <end position="347"/>
    </location>
</feature>
<comment type="similarity">
    <text evidence="8">Belongs to the peptidase M28 family.</text>
</comment>
<evidence type="ECO:0000313" key="12">
    <source>
        <dbReference type="Proteomes" id="UP000650533"/>
    </source>
</evidence>
<proteinExistence type="inferred from homology"/>
<dbReference type="AlphaFoldDB" id="A0A8H8T4X5"/>
<evidence type="ECO:0000256" key="5">
    <source>
        <dbReference type="ARBA" id="ARBA00022801"/>
    </source>
</evidence>
<comment type="subcellular location">
    <subcellularLocation>
        <location evidence="2">Endoplasmic reticulum</location>
    </subcellularLocation>
</comment>
<dbReference type="GeneID" id="67024685"/>
<dbReference type="PANTHER" id="PTHR12147:SF22">
    <property type="entry name" value="ENDOPLASMIC RETICULUM METALLOPEPTIDASE 1"/>
    <property type="match status" value="1"/>
</dbReference>
<dbReference type="InterPro" id="IPR045175">
    <property type="entry name" value="M28_fam"/>
</dbReference>
<evidence type="ECO:0000256" key="2">
    <source>
        <dbReference type="ARBA" id="ARBA00004240"/>
    </source>
</evidence>
<reference evidence="11" key="1">
    <citation type="submission" date="2020-05" db="EMBL/GenBank/DDBJ databases">
        <title>Evolutionary and genomic comparisons of hybrid uninucleate and nonhybrid Rhizoctonia fungi.</title>
        <authorList>
            <person name="Li C."/>
            <person name="Chen X."/>
        </authorList>
    </citation>
    <scope>NUCLEOTIDE SEQUENCE</scope>
    <source>
        <strain evidence="11">AG-1 IA</strain>
    </source>
</reference>
<keyword evidence="4 8" id="KW-0479">Metal-binding</keyword>
<sequence>MDFRLFIREVCKFPNSHYQAIEEGLDCNAFESAGRWGSIMDRIKDIPLGNEAALYASLIDLYYSISTQIGPLFDLQSKTNLAFRDTSQKYLLDSPAFRKPDITGVSGTMPNGTPSWKDVLVCWEVKHSNKRGAQDQLGEPPRKRSKPSQSTSPSRQSNSEVAGSTPGRDSDDPLEQLPLALESTRWEMPGCWIKFDMMNKRVYKNYVDLTNIVVRVSDGTPEGKRNAVLVNSHLDSTLPSPGAADDAISVRVMLECIRVLTEPPSWQPVHSIIFLFNAEESLQDGSHLYATQHFTAHTVRAIINLEAAGSTGPELLFQATSEEMIEAYSHVLRPFGTVLANDVFSSGLSCPRAGIAVEWVWGDAKVPVASYVLGSFGPLVLGTKVATSLTDIFVPLTGRMGSLPPVNNIIALLTTVAAFYAFPLVLPLSHRMNAPEAVFWYITSGEYTLQLGSADAAPGFEALVNELAAEFGAPGAKPTLNVMDDWNLDWDVLYPFLQFVTSYKDTQTDTENLAPVSHLDSDCVRRVGSELVPRFSTTVWGSSTPHQRGIVLWDERMVDQVGDQGSRAGRRPIYTRTVKINFVGIEEKAMWPGKKNDQAGPAMEVFERMDQWFEEKREEDVLGDEPSEQDWESEGFKSEEDMGPVQYDY</sequence>
<keyword evidence="3 8" id="KW-0645">Protease</keyword>
<dbReference type="SUPFAM" id="SSF53187">
    <property type="entry name" value="Zn-dependent exopeptidases"/>
    <property type="match status" value="1"/>
</dbReference>
<gene>
    <name evidence="11" type="ORF">RhiXN_02403</name>
</gene>
<dbReference type="Pfam" id="PF04389">
    <property type="entry name" value="Peptidase_M28"/>
    <property type="match status" value="1"/>
</dbReference>
<dbReference type="GO" id="GO:0008235">
    <property type="term" value="F:metalloexopeptidase activity"/>
    <property type="evidence" value="ECO:0007669"/>
    <property type="project" value="InterPro"/>
</dbReference>
<dbReference type="EMBL" id="CP059673">
    <property type="protein sequence ID" value="QRW27808.1"/>
    <property type="molecule type" value="Genomic_DNA"/>
</dbReference>
<name>A0A8H8T4X5_9AGAM</name>
<feature type="compositionally biased region" description="Acidic residues" evidence="9">
    <location>
        <begin position="621"/>
        <end position="633"/>
    </location>
</feature>
<evidence type="ECO:0000313" key="11">
    <source>
        <dbReference type="EMBL" id="QRW27808.1"/>
    </source>
</evidence>
<keyword evidence="7 8" id="KW-0862">Zinc</keyword>
<dbReference type="RefSeq" id="XP_043188045.1">
    <property type="nucleotide sequence ID" value="XM_043322222.1"/>
</dbReference>
<keyword evidence="6" id="KW-0256">Endoplasmic reticulum</keyword>
<evidence type="ECO:0000256" key="4">
    <source>
        <dbReference type="ARBA" id="ARBA00022723"/>
    </source>
</evidence>
<dbReference type="InterPro" id="IPR007484">
    <property type="entry name" value="Peptidase_M28"/>
</dbReference>
<feature type="region of interest" description="Disordered" evidence="9">
    <location>
        <begin position="616"/>
        <end position="649"/>
    </location>
</feature>
<feature type="compositionally biased region" description="Low complexity" evidence="9">
    <location>
        <begin position="147"/>
        <end position="159"/>
    </location>
</feature>
<evidence type="ECO:0000256" key="7">
    <source>
        <dbReference type="ARBA" id="ARBA00022833"/>
    </source>
</evidence>
<keyword evidence="5 8" id="KW-0378">Hydrolase</keyword>
<evidence type="ECO:0000256" key="1">
    <source>
        <dbReference type="ARBA" id="ARBA00001947"/>
    </source>
</evidence>
<evidence type="ECO:0000256" key="9">
    <source>
        <dbReference type="SAM" id="MobiDB-lite"/>
    </source>
</evidence>
<protein>
    <recommendedName>
        <fullName evidence="8">Peptide hydrolase</fullName>
        <ecNumber evidence="8">3.4.-.-</ecNumber>
    </recommendedName>
</protein>
<feature type="region of interest" description="Disordered" evidence="9">
    <location>
        <begin position="130"/>
        <end position="174"/>
    </location>
</feature>
<dbReference type="EC" id="3.4.-.-" evidence="8"/>
<dbReference type="GO" id="GO:0006508">
    <property type="term" value="P:proteolysis"/>
    <property type="evidence" value="ECO:0007669"/>
    <property type="project" value="UniProtKB-KW"/>
</dbReference>
<evidence type="ECO:0000259" key="10">
    <source>
        <dbReference type="Pfam" id="PF04389"/>
    </source>
</evidence>
<evidence type="ECO:0000256" key="3">
    <source>
        <dbReference type="ARBA" id="ARBA00022670"/>
    </source>
</evidence>
<accession>A0A8H8T4X5</accession>
<comment type="cofactor">
    <cofactor evidence="1">
        <name>Zn(2+)</name>
        <dbReference type="ChEBI" id="CHEBI:29105"/>
    </cofactor>
</comment>
<evidence type="ECO:0000256" key="8">
    <source>
        <dbReference type="RuleBase" id="RU361240"/>
    </source>
</evidence>
<dbReference type="Gene3D" id="3.40.630.10">
    <property type="entry name" value="Zn peptidases"/>
    <property type="match status" value="1"/>
</dbReference>